<name>A0ABU0RT16_9ACTN</name>
<comment type="caution">
    <text evidence="1">The sequence shown here is derived from an EMBL/GenBank/DDBJ whole genome shotgun (WGS) entry which is preliminary data.</text>
</comment>
<accession>A0ABU0RT16</accession>
<organism evidence="1 2">
    <name type="scientific">Streptomyces turgidiscabies</name>
    <dbReference type="NCBI Taxonomy" id="85558"/>
    <lineage>
        <taxon>Bacteria</taxon>
        <taxon>Bacillati</taxon>
        <taxon>Actinomycetota</taxon>
        <taxon>Actinomycetes</taxon>
        <taxon>Kitasatosporales</taxon>
        <taxon>Streptomycetaceae</taxon>
        <taxon>Streptomyces</taxon>
    </lineage>
</organism>
<protein>
    <submittedName>
        <fullName evidence="1">Uncharacterized protein</fullName>
    </submittedName>
</protein>
<reference evidence="1 2" key="1">
    <citation type="submission" date="2023-07" db="EMBL/GenBank/DDBJ databases">
        <title>Comparative genomics of wheat-associated soil bacteria to identify genetic determinants of phenazine resistance.</title>
        <authorList>
            <person name="Mouncey N."/>
        </authorList>
    </citation>
    <scope>NUCLEOTIDE SEQUENCE [LARGE SCALE GENOMIC DNA]</scope>
    <source>
        <strain evidence="1 2">W2I16</strain>
    </source>
</reference>
<dbReference type="EMBL" id="JAUSZS010000006">
    <property type="protein sequence ID" value="MDQ0935099.1"/>
    <property type="molecule type" value="Genomic_DNA"/>
</dbReference>
<proteinExistence type="predicted"/>
<evidence type="ECO:0000313" key="1">
    <source>
        <dbReference type="EMBL" id="MDQ0935099.1"/>
    </source>
</evidence>
<sequence length="188" mass="20630">MTTPSDDEAGPVPVRVVLPADPVLGHPEQEVVARLWRRRQTETGWLYLVGLLPSFRDREDGGVEAADRVWVRAPDHVRPVDGVDYDQVVTEKLERAPQAVVREVLGERRPSGWVLAKVREGRGPARSVLHAPDYEETPAGAPLLDVDRALDAAEHPGTRLCTLCGAAQELTPLLRGFDHITDSAPDDS</sequence>
<evidence type="ECO:0000313" key="2">
    <source>
        <dbReference type="Proteomes" id="UP001223072"/>
    </source>
</evidence>
<dbReference type="InterPro" id="IPR046200">
    <property type="entry name" value="DUF6233"/>
</dbReference>
<dbReference type="Proteomes" id="UP001223072">
    <property type="component" value="Unassembled WGS sequence"/>
</dbReference>
<keyword evidence="2" id="KW-1185">Reference proteome</keyword>
<dbReference type="Pfam" id="PF19746">
    <property type="entry name" value="DUF6233"/>
    <property type="match status" value="1"/>
</dbReference>
<gene>
    <name evidence="1" type="ORF">QFZ49_005070</name>
</gene>